<accession>A0ABS6JBL2</accession>
<dbReference type="EMBL" id="JAHQCS010000057">
    <property type="protein sequence ID" value="MBU9711040.1"/>
    <property type="molecule type" value="Genomic_DNA"/>
</dbReference>
<gene>
    <name evidence="1" type="ORF">KS419_04725</name>
</gene>
<protein>
    <submittedName>
        <fullName evidence="1">Uncharacterized protein</fullName>
    </submittedName>
</protein>
<keyword evidence="2" id="KW-1185">Reference proteome</keyword>
<sequence length="402" mass="48207">MLSLSTLRNIFKKDFEAFFRQYEVKKRSVRIQRNQNQDLYIPIKRMIDQELRSGESFSINQLDTFLYDQLFYSNNNWHYIYEYDEICFEDRHCLTEVTEFFEKYKDEFLTDQLLTHNISNETMVLCTTRIEKENDIPKSINLLFKVGTVFIDNSHQNLFCGVTIDLEGNLIIIKFNYNLLENYEDDPMDVISSLKEILNGQEESNYDFFKQLGLNVIGFSEETPKKLISTLFKELSSEAEEILNSEVPPSTDNDIKDFLTEKDLPCNEDYIQQIKSVIFQEIAQRCANTMFRSGWVFRFIFREGQFTRASSRTENRSPIYGSKVYWHLKELIFKNNEMYEAGFFWYLSEPDDEEPKYVDVRFEARSDALITHYYYKMRGPDRKEKEEFVLRKIRKYFQENED</sequence>
<comment type="caution">
    <text evidence="1">The sequence shown here is derived from an EMBL/GenBank/DDBJ whole genome shotgun (WGS) entry which is preliminary data.</text>
</comment>
<name>A0ABS6JBL2_9BACI</name>
<reference evidence="1 2" key="1">
    <citation type="submission" date="2021-06" db="EMBL/GenBank/DDBJ databases">
        <title>Bacillus sp. RD4P76, an endophyte from a halophyte.</title>
        <authorList>
            <person name="Sun J.-Q."/>
        </authorList>
    </citation>
    <scope>NUCLEOTIDE SEQUENCE [LARGE SCALE GENOMIC DNA]</scope>
    <source>
        <strain evidence="1 2">CGMCC 1.15917</strain>
    </source>
</reference>
<evidence type="ECO:0000313" key="1">
    <source>
        <dbReference type="EMBL" id="MBU9711040.1"/>
    </source>
</evidence>
<dbReference type="RefSeq" id="WP_217064931.1">
    <property type="nucleotide sequence ID" value="NZ_JAHQCS010000057.1"/>
</dbReference>
<dbReference type="Proteomes" id="UP000784880">
    <property type="component" value="Unassembled WGS sequence"/>
</dbReference>
<evidence type="ECO:0000313" key="2">
    <source>
        <dbReference type="Proteomes" id="UP000784880"/>
    </source>
</evidence>
<proteinExistence type="predicted"/>
<organism evidence="1 2">
    <name type="scientific">Evansella tamaricis</name>
    <dbReference type="NCBI Taxonomy" id="2069301"/>
    <lineage>
        <taxon>Bacteria</taxon>
        <taxon>Bacillati</taxon>
        <taxon>Bacillota</taxon>
        <taxon>Bacilli</taxon>
        <taxon>Bacillales</taxon>
        <taxon>Bacillaceae</taxon>
        <taxon>Evansella</taxon>
    </lineage>
</organism>